<sequence length="458" mass="52208">MALTGIALQLRPKHRTIQNPSFIHFFSSSTSDSNVEDQNTPSSSPSPSPSPSPSQSQSQSSFSSYFSDVKASLKQQQSPQQQYRQQPSKYSLSSPKTPSKVASLEEIRKNLSEFRRRSAVPTPGDKSSSSSSPPLPPSQPISFQELYKRNVISKGENSTNEASLRGRYSFDAIRESLKQLRSNAEKNNQVSINDPMSLSKFKESFKLRPVDPNARDSTVMIGGSDELPASVFAREMREKKEPESPAMKTEFVKSYSQEELGMKLRKLRPEAKTENWFSLGELNERLMKLREMEEKETESKVGGISFRDLRESLEKLKISDNEKTKRQTIQRLDILGQFGGTPNFMLSPPKEQLVEKYFHPDNMSSSEKLKLELQKVRDEFKMSESDCGSARVQVAQLTTKIKHLSTALHKKDKHSRKGLQEMVQRRKKLLKYLRRTDWDSYSLVLSKLGLRDNPNYKH</sequence>
<comment type="caution">
    <text evidence="1">The sequence shown here is derived from an EMBL/GenBank/DDBJ whole genome shotgun (WGS) entry which is preliminary data.</text>
</comment>
<keyword evidence="1" id="KW-0689">Ribosomal protein</keyword>
<organism evidence="1 2">
    <name type="scientific">Camellia lanceoleosa</name>
    <dbReference type="NCBI Taxonomy" id="1840588"/>
    <lineage>
        <taxon>Eukaryota</taxon>
        <taxon>Viridiplantae</taxon>
        <taxon>Streptophyta</taxon>
        <taxon>Embryophyta</taxon>
        <taxon>Tracheophyta</taxon>
        <taxon>Spermatophyta</taxon>
        <taxon>Magnoliopsida</taxon>
        <taxon>eudicotyledons</taxon>
        <taxon>Gunneridae</taxon>
        <taxon>Pentapetalae</taxon>
        <taxon>asterids</taxon>
        <taxon>Ericales</taxon>
        <taxon>Theaceae</taxon>
        <taxon>Camellia</taxon>
    </lineage>
</organism>
<accession>A0ACC0FEJ1</accession>
<dbReference type="EMBL" id="CM045772">
    <property type="protein sequence ID" value="KAI7986618.1"/>
    <property type="molecule type" value="Genomic_DNA"/>
</dbReference>
<reference evidence="1 2" key="1">
    <citation type="journal article" date="2022" name="Plant J.">
        <title>Chromosome-level genome of Camellia lanceoleosa provides a valuable resource for understanding genome evolution and self-incompatibility.</title>
        <authorList>
            <person name="Gong W."/>
            <person name="Xiao S."/>
            <person name="Wang L."/>
            <person name="Liao Z."/>
            <person name="Chang Y."/>
            <person name="Mo W."/>
            <person name="Hu G."/>
            <person name="Li W."/>
            <person name="Zhao G."/>
            <person name="Zhu H."/>
            <person name="Hu X."/>
            <person name="Ji K."/>
            <person name="Xiang X."/>
            <person name="Song Q."/>
            <person name="Yuan D."/>
            <person name="Jin S."/>
            <person name="Zhang L."/>
        </authorList>
    </citation>
    <scope>NUCLEOTIDE SEQUENCE [LARGE SCALE GENOMIC DNA]</scope>
    <source>
        <strain evidence="1">SQ_2022a</strain>
    </source>
</reference>
<name>A0ACC0FEJ1_9ERIC</name>
<keyword evidence="2" id="KW-1185">Reference proteome</keyword>
<gene>
    <name evidence="1" type="ORF">LOK49_LG14G01627</name>
</gene>
<dbReference type="Proteomes" id="UP001060215">
    <property type="component" value="Chromosome 15"/>
</dbReference>
<proteinExistence type="predicted"/>
<protein>
    <submittedName>
        <fullName evidence="1">30S ribosomal protein S15</fullName>
    </submittedName>
</protein>
<evidence type="ECO:0000313" key="2">
    <source>
        <dbReference type="Proteomes" id="UP001060215"/>
    </source>
</evidence>
<evidence type="ECO:0000313" key="1">
    <source>
        <dbReference type="EMBL" id="KAI7986618.1"/>
    </source>
</evidence>
<keyword evidence="1" id="KW-0687">Ribonucleoprotein</keyword>